<name>A0A1B0AS24_9MUSC</name>
<dbReference type="STRING" id="67801.A0A1B0AS24"/>
<organism evidence="1 2">
    <name type="scientific">Glossina palpalis gambiensis</name>
    <dbReference type="NCBI Taxonomy" id="67801"/>
    <lineage>
        <taxon>Eukaryota</taxon>
        <taxon>Metazoa</taxon>
        <taxon>Ecdysozoa</taxon>
        <taxon>Arthropoda</taxon>
        <taxon>Hexapoda</taxon>
        <taxon>Insecta</taxon>
        <taxon>Pterygota</taxon>
        <taxon>Neoptera</taxon>
        <taxon>Endopterygota</taxon>
        <taxon>Diptera</taxon>
        <taxon>Brachycera</taxon>
        <taxon>Muscomorpha</taxon>
        <taxon>Hippoboscoidea</taxon>
        <taxon>Glossinidae</taxon>
        <taxon>Glossina</taxon>
    </lineage>
</organism>
<dbReference type="VEuPathDB" id="VectorBase:GPPI006532"/>
<dbReference type="EMBL" id="JXJN01002651">
    <property type="status" value="NOT_ANNOTATED_CDS"/>
    <property type="molecule type" value="Genomic_DNA"/>
</dbReference>
<reference evidence="1" key="2">
    <citation type="submission" date="2020-05" db="UniProtKB">
        <authorList>
            <consortium name="EnsemblMetazoa"/>
        </authorList>
    </citation>
    <scope>IDENTIFICATION</scope>
    <source>
        <strain evidence="1">IAEA</strain>
    </source>
</reference>
<dbReference type="AlphaFoldDB" id="A0A1B0AS24"/>
<proteinExistence type="predicted"/>
<keyword evidence="2" id="KW-1185">Reference proteome</keyword>
<reference evidence="2" key="1">
    <citation type="submission" date="2015-01" db="EMBL/GenBank/DDBJ databases">
        <authorList>
            <person name="Aksoy S."/>
            <person name="Warren W."/>
            <person name="Wilson R.K."/>
        </authorList>
    </citation>
    <scope>NUCLEOTIDE SEQUENCE [LARGE SCALE GENOMIC DNA]</scope>
    <source>
        <strain evidence="2">IAEA</strain>
    </source>
</reference>
<protein>
    <submittedName>
        <fullName evidence="1">Uncharacterized protein</fullName>
    </submittedName>
</protein>
<dbReference type="EnsemblMetazoa" id="GPPI006532-RA">
    <property type="protein sequence ID" value="GPPI006532-PA"/>
    <property type="gene ID" value="GPPI006532"/>
</dbReference>
<dbReference type="Proteomes" id="UP000092460">
    <property type="component" value="Unassembled WGS sequence"/>
</dbReference>
<sequence>MVSDLKDEHIYFTTVYTGLELNSFVILISSGSLRYTDRNTIWVSMGGYDAGCIYELQPDVKEPVRSTIIKDGDDCEIHSCLEVEDKFEALEEKGEEVLELPEETFFFGGDLNTIVPRFSRKMVHLLLRYHSCQFYEIQRLHNWEKMEKRKPYSNKNHPHDDRKMEEARRTLKTRNNKLKKGAQCEPQSFKTLAYQYHEVLMLREQPHAIPSSFNKTVFELQNVKKTINDFIEEKRWRLKTIHENIP</sequence>
<evidence type="ECO:0000313" key="1">
    <source>
        <dbReference type="EnsemblMetazoa" id="GPPI006532-PA"/>
    </source>
</evidence>
<dbReference type="EMBL" id="JXJN01002652">
    <property type="status" value="NOT_ANNOTATED_CDS"/>
    <property type="molecule type" value="Genomic_DNA"/>
</dbReference>
<evidence type="ECO:0000313" key="2">
    <source>
        <dbReference type="Proteomes" id="UP000092460"/>
    </source>
</evidence>
<accession>A0A1B0AS24</accession>